<dbReference type="Pfam" id="PF04446">
    <property type="entry name" value="Thg1"/>
    <property type="match status" value="1"/>
</dbReference>
<dbReference type="STRING" id="47311.MBCUT_09540"/>
<evidence type="ECO:0000313" key="2">
    <source>
        <dbReference type="EMBL" id="KZX16276.1"/>
    </source>
</evidence>
<dbReference type="Gene3D" id="3.30.70.3000">
    <property type="match status" value="1"/>
</dbReference>
<dbReference type="PANTHER" id="PTHR12729:SF6">
    <property type="entry name" value="TRNA(HIS) GUANYLYLTRANSFERASE-RELATED"/>
    <property type="match status" value="1"/>
</dbReference>
<proteinExistence type="predicted"/>
<dbReference type="PATRIC" id="fig|47311.3.peg.1054"/>
<evidence type="ECO:0000259" key="1">
    <source>
        <dbReference type="Pfam" id="PF04446"/>
    </source>
</evidence>
<dbReference type="AlphaFoldDB" id="A0A166E4Q1"/>
<dbReference type="RefSeq" id="WP_067259526.1">
    <property type="nucleotide sequence ID" value="NZ_LWMW01000096.1"/>
</dbReference>
<dbReference type="Proteomes" id="UP000077275">
    <property type="component" value="Unassembled WGS sequence"/>
</dbReference>
<name>A0A166E4Q1_9EURY</name>
<dbReference type="InterPro" id="IPR038469">
    <property type="entry name" value="tRNAHis_GuaTrfase_Thg1_sf"/>
</dbReference>
<keyword evidence="3" id="KW-1185">Reference proteome</keyword>
<reference evidence="2 3" key="1">
    <citation type="submission" date="2016-04" db="EMBL/GenBank/DDBJ databases">
        <title>Genome sequence of Methanobrevibacter cuticularis DSM 11139.</title>
        <authorList>
            <person name="Poehlein A."/>
            <person name="Seedorf H."/>
            <person name="Daniel R."/>
        </authorList>
    </citation>
    <scope>NUCLEOTIDE SEQUENCE [LARGE SCALE GENOMIC DNA]</scope>
    <source>
        <strain evidence="2 3">DSM 11139</strain>
    </source>
</reference>
<gene>
    <name evidence="2" type="ORF">MBCUT_09540</name>
</gene>
<keyword evidence="2" id="KW-0548">Nucleotidyltransferase</keyword>
<dbReference type="GO" id="GO:0006400">
    <property type="term" value="P:tRNA modification"/>
    <property type="evidence" value="ECO:0007669"/>
    <property type="project" value="InterPro"/>
</dbReference>
<sequence>MKDYEIYNDLKVPKGSKIILRLDGRNFSNLSKSLNFKKPYDDNFSTGMVEAARNLFKEFSPSFIYTFSDEINILLSEIPFSGRIEKLNSVFPSIVASSLTLHLTKFFNLSLKKNRPISFDSRIIPITNNDIYTYFKHRQDESWRNCINGYGIWTLKKEFSTKVASEKLKNLKSSDIHQLLFEKGINLNDIPSYKKRGIAIYKKTREINGFNPKINEKTTSHRNVLFVDRELPIFSYEFFEKNHIQ</sequence>
<dbReference type="PANTHER" id="PTHR12729">
    <property type="entry name" value="TRNA(HIS) GUANYLYLTRANSFERASE-RELATED"/>
    <property type="match status" value="1"/>
</dbReference>
<dbReference type="GO" id="GO:0000287">
    <property type="term" value="F:magnesium ion binding"/>
    <property type="evidence" value="ECO:0007669"/>
    <property type="project" value="InterPro"/>
</dbReference>
<organism evidence="2 3">
    <name type="scientific">Methanobrevibacter cuticularis</name>
    <dbReference type="NCBI Taxonomy" id="47311"/>
    <lineage>
        <taxon>Archaea</taxon>
        <taxon>Methanobacteriati</taxon>
        <taxon>Methanobacteriota</taxon>
        <taxon>Methanomada group</taxon>
        <taxon>Methanobacteria</taxon>
        <taxon>Methanobacteriales</taxon>
        <taxon>Methanobacteriaceae</taxon>
        <taxon>Methanobrevibacter</taxon>
    </lineage>
</organism>
<dbReference type="GO" id="GO:0008193">
    <property type="term" value="F:tRNA guanylyltransferase activity"/>
    <property type="evidence" value="ECO:0007669"/>
    <property type="project" value="InterPro"/>
</dbReference>
<dbReference type="InterPro" id="IPR024956">
    <property type="entry name" value="tRNAHis_GuaTrfase_cat"/>
</dbReference>
<dbReference type="OrthoDB" id="24661at2157"/>
<comment type="caution">
    <text evidence="2">The sequence shown here is derived from an EMBL/GenBank/DDBJ whole genome shotgun (WGS) entry which is preliminary data.</text>
</comment>
<dbReference type="EMBL" id="LWMW01000096">
    <property type="protein sequence ID" value="KZX16276.1"/>
    <property type="molecule type" value="Genomic_DNA"/>
</dbReference>
<dbReference type="InterPro" id="IPR007537">
    <property type="entry name" value="tRNAHis_GuaTrfase_Thg1"/>
</dbReference>
<keyword evidence="2" id="KW-0808">Transferase</keyword>
<accession>A0A166E4Q1</accession>
<feature type="domain" description="tRNAHis guanylyltransferase catalytic" evidence="1">
    <location>
        <begin position="1"/>
        <end position="126"/>
    </location>
</feature>
<protein>
    <submittedName>
        <fullName evidence="2">tRNAHis guanylyltransferase</fullName>
    </submittedName>
</protein>
<evidence type="ECO:0000313" key="3">
    <source>
        <dbReference type="Proteomes" id="UP000077275"/>
    </source>
</evidence>